<keyword evidence="6" id="KW-0479">Metal-binding</keyword>
<dbReference type="EMBL" id="ML121529">
    <property type="protein sequence ID" value="RPB28759.1"/>
    <property type="molecule type" value="Genomic_DNA"/>
</dbReference>
<dbReference type="Pfam" id="PF16123">
    <property type="entry name" value="HAGH_C"/>
    <property type="match status" value="1"/>
</dbReference>
<dbReference type="InterPro" id="IPR017782">
    <property type="entry name" value="Hydroxyacylglutathione_Hdrlase"/>
</dbReference>
<name>A0A3N4L9I9_9PEZI</name>
<comment type="similarity">
    <text evidence="4">Belongs to the metallo-beta-lactamase superfamily. Glyoxalase II family.</text>
</comment>
<comment type="catalytic activity">
    <reaction evidence="1">
        <text>an S-(2-hydroxyacyl)glutathione + H2O = a 2-hydroxy carboxylate + glutathione + H(+)</text>
        <dbReference type="Rhea" id="RHEA:21864"/>
        <dbReference type="ChEBI" id="CHEBI:15377"/>
        <dbReference type="ChEBI" id="CHEBI:15378"/>
        <dbReference type="ChEBI" id="CHEBI:57925"/>
        <dbReference type="ChEBI" id="CHEBI:58896"/>
        <dbReference type="ChEBI" id="CHEBI:71261"/>
        <dbReference type="EC" id="3.1.2.6"/>
    </reaction>
</comment>
<dbReference type="SMART" id="SM00849">
    <property type="entry name" value="Lactamase_B"/>
    <property type="match status" value="1"/>
</dbReference>
<dbReference type="InterPro" id="IPR032282">
    <property type="entry name" value="HAGH_C"/>
</dbReference>
<keyword evidence="7 11" id="KW-0378">Hydrolase</keyword>
<evidence type="ECO:0000256" key="3">
    <source>
        <dbReference type="ARBA" id="ARBA00004963"/>
    </source>
</evidence>
<evidence type="ECO:0000256" key="8">
    <source>
        <dbReference type="ARBA" id="ARBA00022833"/>
    </source>
</evidence>
<protein>
    <recommendedName>
        <fullName evidence="5">hydroxyacylglutathione hydrolase</fullName>
        <ecNumber evidence="5">3.1.2.6</ecNumber>
    </recommendedName>
    <alternativeName>
        <fullName evidence="9">Glyoxalase II</fullName>
    </alternativeName>
</protein>
<dbReference type="EMBL" id="ML121632">
    <property type="protein sequence ID" value="RPB18408.1"/>
    <property type="molecule type" value="Genomic_DNA"/>
</dbReference>
<evidence type="ECO:0000313" key="12">
    <source>
        <dbReference type="EMBL" id="RPB28759.1"/>
    </source>
</evidence>
<sequence length="306" mass="34260">MLMKFALRISGRTIKQIATSPWSRATTTVSYIKSANSELSRPKLHSRKMHIQSIPMWTGTADNYAYLVVDDKTRDAMVIDPAHPPEVLPVLKEQLSKQAIRLKGVINTHHHDDHAGGNKGLLEAFPGTPIIGGRDCALVTMTPKHEETFQIGERITVKAIHTPCHTKDSICYYAQDGDEKVVFTGDTLFIAGCGRFFEGTAEDMHKALNVTLASLPDDTKVYPGHEYTKRNTRFGLHVAPNNPNLKKLAQFCEENTETQGKFTIGDEKKHNVFMMLDDSEVHSATQSTDPVEVMRKLREQKDNFKG</sequence>
<evidence type="ECO:0000313" key="13">
    <source>
        <dbReference type="Proteomes" id="UP000267821"/>
    </source>
</evidence>
<dbReference type="UniPathway" id="UPA00619">
    <property type="reaction ID" value="UER00676"/>
</dbReference>
<dbReference type="PANTHER" id="PTHR11935:SF94">
    <property type="entry name" value="TENZING NORGAY, ISOFORM C"/>
    <property type="match status" value="1"/>
</dbReference>
<dbReference type="Proteomes" id="UP000267821">
    <property type="component" value="Unassembled WGS sequence"/>
</dbReference>
<evidence type="ECO:0000256" key="9">
    <source>
        <dbReference type="ARBA" id="ARBA00031044"/>
    </source>
</evidence>
<dbReference type="GO" id="GO:0046872">
    <property type="term" value="F:metal ion binding"/>
    <property type="evidence" value="ECO:0007669"/>
    <property type="project" value="UniProtKB-KW"/>
</dbReference>
<evidence type="ECO:0000256" key="4">
    <source>
        <dbReference type="ARBA" id="ARBA00006759"/>
    </source>
</evidence>
<dbReference type="InterPro" id="IPR001279">
    <property type="entry name" value="Metallo-B-lactamas"/>
</dbReference>
<dbReference type="STRING" id="1051890.A0A3N4L9I9"/>
<dbReference type="FunCoup" id="A0A3N4L9I9">
    <property type="interactions" value="478"/>
</dbReference>
<dbReference type="GO" id="GO:0004416">
    <property type="term" value="F:hydroxyacylglutathione hydrolase activity"/>
    <property type="evidence" value="ECO:0007669"/>
    <property type="project" value="UniProtKB-EC"/>
</dbReference>
<dbReference type="NCBIfam" id="TIGR03413">
    <property type="entry name" value="GSH_gloB"/>
    <property type="match status" value="1"/>
</dbReference>
<dbReference type="Gene3D" id="3.60.15.10">
    <property type="entry name" value="Ribonuclease Z/Hydroxyacylglutathione hydrolase-like"/>
    <property type="match status" value="1"/>
</dbReference>
<organism evidence="11 13">
    <name type="scientific">Terfezia boudieri ATCC MYA-4762</name>
    <dbReference type="NCBI Taxonomy" id="1051890"/>
    <lineage>
        <taxon>Eukaryota</taxon>
        <taxon>Fungi</taxon>
        <taxon>Dikarya</taxon>
        <taxon>Ascomycota</taxon>
        <taxon>Pezizomycotina</taxon>
        <taxon>Pezizomycetes</taxon>
        <taxon>Pezizales</taxon>
        <taxon>Pezizaceae</taxon>
        <taxon>Terfezia</taxon>
    </lineage>
</organism>
<dbReference type="HAMAP" id="MF_01374">
    <property type="entry name" value="Glyoxalase_2"/>
    <property type="match status" value="1"/>
</dbReference>
<dbReference type="PANTHER" id="PTHR11935">
    <property type="entry name" value="BETA LACTAMASE DOMAIN"/>
    <property type="match status" value="1"/>
</dbReference>
<keyword evidence="8" id="KW-0862">Zinc</keyword>
<dbReference type="AlphaFoldDB" id="A0A3N4L9I9"/>
<accession>A0A3N4L9I9</accession>
<comment type="cofactor">
    <cofactor evidence="2">
        <name>Zn(2+)</name>
        <dbReference type="ChEBI" id="CHEBI:29105"/>
    </cofactor>
</comment>
<evidence type="ECO:0000259" key="10">
    <source>
        <dbReference type="SMART" id="SM00849"/>
    </source>
</evidence>
<dbReference type="GO" id="GO:0019243">
    <property type="term" value="P:methylglyoxal catabolic process to D-lactate via S-lactoyl-glutathione"/>
    <property type="evidence" value="ECO:0007669"/>
    <property type="project" value="InterPro"/>
</dbReference>
<evidence type="ECO:0000256" key="1">
    <source>
        <dbReference type="ARBA" id="ARBA00001623"/>
    </source>
</evidence>
<dbReference type="InterPro" id="IPR035680">
    <property type="entry name" value="Clx_II_MBL"/>
</dbReference>
<evidence type="ECO:0000256" key="7">
    <source>
        <dbReference type="ARBA" id="ARBA00022801"/>
    </source>
</evidence>
<proteinExistence type="inferred from homology"/>
<dbReference type="InterPro" id="IPR036866">
    <property type="entry name" value="RibonucZ/Hydroxyglut_hydro"/>
</dbReference>
<reference evidence="11 13" key="1">
    <citation type="journal article" date="2018" name="Nat. Ecol. Evol.">
        <title>Pezizomycetes genomes reveal the molecular basis of ectomycorrhizal truffle lifestyle.</title>
        <authorList>
            <person name="Murat C."/>
            <person name="Payen T."/>
            <person name="Noel B."/>
            <person name="Kuo A."/>
            <person name="Morin E."/>
            <person name="Chen J."/>
            <person name="Kohler A."/>
            <person name="Krizsan K."/>
            <person name="Balestrini R."/>
            <person name="Da Silva C."/>
            <person name="Montanini B."/>
            <person name="Hainaut M."/>
            <person name="Levati E."/>
            <person name="Barry K.W."/>
            <person name="Belfiori B."/>
            <person name="Cichocki N."/>
            <person name="Clum A."/>
            <person name="Dockter R.B."/>
            <person name="Fauchery L."/>
            <person name="Guy J."/>
            <person name="Iotti M."/>
            <person name="Le Tacon F."/>
            <person name="Lindquist E.A."/>
            <person name="Lipzen A."/>
            <person name="Malagnac F."/>
            <person name="Mello A."/>
            <person name="Molinier V."/>
            <person name="Miyauchi S."/>
            <person name="Poulain J."/>
            <person name="Riccioni C."/>
            <person name="Rubini A."/>
            <person name="Sitrit Y."/>
            <person name="Splivallo R."/>
            <person name="Traeger S."/>
            <person name="Wang M."/>
            <person name="Zifcakova L."/>
            <person name="Wipf D."/>
            <person name="Zambonelli A."/>
            <person name="Paolocci F."/>
            <person name="Nowrousian M."/>
            <person name="Ottonello S."/>
            <person name="Baldrian P."/>
            <person name="Spatafora J.W."/>
            <person name="Henrissat B."/>
            <person name="Nagy L.G."/>
            <person name="Aury J.M."/>
            <person name="Wincker P."/>
            <person name="Grigoriev I.V."/>
            <person name="Bonfante P."/>
            <person name="Martin F.M."/>
        </authorList>
    </citation>
    <scope>NUCLEOTIDE SEQUENCE [LARGE SCALE GENOMIC DNA]</scope>
    <source>
        <strain evidence="11 13">ATCC MYA-4762</strain>
    </source>
</reference>
<dbReference type="EC" id="3.1.2.6" evidence="5"/>
<comment type="pathway">
    <text evidence="3">Secondary metabolite metabolism; methylglyoxal degradation; (R)-lactate from methylglyoxal: step 2/2.</text>
</comment>
<evidence type="ECO:0000256" key="5">
    <source>
        <dbReference type="ARBA" id="ARBA00011917"/>
    </source>
</evidence>
<evidence type="ECO:0000256" key="6">
    <source>
        <dbReference type="ARBA" id="ARBA00022723"/>
    </source>
</evidence>
<gene>
    <name evidence="12" type="ORF">L211DRAFT_833752</name>
    <name evidence="11" type="ORF">L211DRAFT_843657</name>
</gene>
<dbReference type="CDD" id="cd07723">
    <property type="entry name" value="hydroxyacylglutathione_hydrolase_MBL-fold"/>
    <property type="match status" value="1"/>
</dbReference>
<evidence type="ECO:0000313" key="11">
    <source>
        <dbReference type="EMBL" id="RPB18408.1"/>
    </source>
</evidence>
<dbReference type="OrthoDB" id="515692at2759"/>
<dbReference type="SUPFAM" id="SSF56281">
    <property type="entry name" value="Metallo-hydrolase/oxidoreductase"/>
    <property type="match status" value="1"/>
</dbReference>
<dbReference type="Pfam" id="PF00753">
    <property type="entry name" value="Lactamase_B"/>
    <property type="match status" value="1"/>
</dbReference>
<feature type="domain" description="Metallo-beta-lactamase" evidence="10">
    <location>
        <begin position="62"/>
        <end position="225"/>
    </location>
</feature>
<evidence type="ECO:0000256" key="2">
    <source>
        <dbReference type="ARBA" id="ARBA00001947"/>
    </source>
</evidence>
<keyword evidence="13" id="KW-1185">Reference proteome</keyword>